<dbReference type="PaxDb" id="6239-Y53G8AM.6"/>
<organism evidence="1 2">
    <name type="scientific">Caenorhabditis elegans</name>
    <dbReference type="NCBI Taxonomy" id="6239"/>
    <lineage>
        <taxon>Eukaryota</taxon>
        <taxon>Metazoa</taxon>
        <taxon>Ecdysozoa</taxon>
        <taxon>Nematoda</taxon>
        <taxon>Chromadorea</taxon>
        <taxon>Rhabditida</taxon>
        <taxon>Rhabditina</taxon>
        <taxon>Rhabditomorpha</taxon>
        <taxon>Rhabditoidea</taxon>
        <taxon>Rhabditidae</taxon>
        <taxon>Peloderinae</taxon>
        <taxon>Caenorhabditis</taxon>
    </lineage>
</organism>
<dbReference type="UCSC" id="Y53G8AM.6">
    <property type="organism name" value="c. elegans"/>
</dbReference>
<evidence type="ECO:0000313" key="1">
    <source>
        <dbReference type="EMBL" id="CCD73805.2"/>
    </source>
</evidence>
<dbReference type="WormBase" id="Y53G8AM.6">
    <property type="protein sequence ID" value="CE54184"/>
    <property type="gene ID" value="WBGene00021806"/>
</dbReference>
<dbReference type="EMBL" id="BX284603">
    <property type="protein sequence ID" value="CCD73805.2"/>
    <property type="molecule type" value="Genomic_DNA"/>
</dbReference>
<dbReference type="HOGENOM" id="CLU_1476449_0_0_1"/>
<name>Q9N3G9_CAEEL</name>
<keyword evidence="2" id="KW-1185">Reference proteome</keyword>
<accession>Q9N3G9</accession>
<evidence type="ECO:0000313" key="2">
    <source>
        <dbReference type="Proteomes" id="UP000001940"/>
    </source>
</evidence>
<dbReference type="Proteomes" id="UP000001940">
    <property type="component" value="Chromosome III"/>
</dbReference>
<dbReference type="STRING" id="6239.Y53G8AM.6.1"/>
<protein>
    <submittedName>
        <fullName evidence="1">Uncharacterized protein</fullName>
    </submittedName>
</protein>
<dbReference type="AGR" id="WB:WBGene00021806"/>
<dbReference type="PhylomeDB" id="Q9N3G9"/>
<gene>
    <name evidence="1" type="ORF">CELE_Y53G8AM.6</name>
    <name evidence="1 3" type="ORF">Y53G8AM.6</name>
</gene>
<proteinExistence type="predicted"/>
<evidence type="ECO:0000313" key="3">
    <source>
        <dbReference type="WormBase" id="Y53G8AM.6"/>
    </source>
</evidence>
<dbReference type="Bgee" id="WBGene00021806">
    <property type="expression patterns" value="Expressed in material anatomical entity and 2 other cell types or tissues"/>
</dbReference>
<reference evidence="1 2" key="1">
    <citation type="journal article" date="1998" name="Science">
        <title>Genome sequence of the nematode C. elegans: a platform for investigating biology.</title>
        <authorList>
            <consortium name="The C. elegans sequencing consortium"/>
            <person name="Sulson J.E."/>
            <person name="Waterston R."/>
        </authorList>
    </citation>
    <scope>NUCLEOTIDE SEQUENCE [LARGE SCALE GENOMIC DNA]</scope>
    <source>
        <strain evidence="1 2">Bristol N2</strain>
    </source>
</reference>
<sequence>MNEMVFVHASYYNVFNFENLVSFDKLLPAEKDLEKFVEKITGPFFLCAGWFLVDIMFTDSLQKTIGCRYKCEENDAINCKNDTLKCFFSPYYPAAGWLSNITTGLPGSACDSDRYNNDGLC</sequence>
<dbReference type="InParanoid" id="Q9N3G9"/>
<dbReference type="AlphaFoldDB" id="Q9N3G9"/>